<protein>
    <recommendedName>
        <fullName evidence="2">uridine/cytidine kinase</fullName>
        <ecNumber evidence="2">2.7.1.48</ecNumber>
    </recommendedName>
</protein>
<dbReference type="EMBL" id="CP025704">
    <property type="protein sequence ID" value="AUN99731.1"/>
    <property type="molecule type" value="Genomic_DNA"/>
</dbReference>
<dbReference type="InterPro" id="IPR006083">
    <property type="entry name" value="PRK/URK"/>
</dbReference>
<dbReference type="RefSeq" id="WP_102245022.1">
    <property type="nucleotide sequence ID" value="NZ_CP025704.1"/>
</dbReference>
<dbReference type="SUPFAM" id="SSF52540">
    <property type="entry name" value="P-loop containing nucleoside triphosphate hydrolases"/>
    <property type="match status" value="1"/>
</dbReference>
<evidence type="ECO:0000256" key="2">
    <source>
        <dbReference type="ARBA" id="ARBA00012137"/>
    </source>
</evidence>
<dbReference type="EC" id="2.7.1.48" evidence="2"/>
<comment type="pathway">
    <text evidence="1">Pyrimidine metabolism; UMP biosynthesis via salvage pathway; UMP from uridine: step 1/1.</text>
</comment>
<organism evidence="6 7">
    <name type="scientific">Bacteriovorax stolpii</name>
    <name type="common">Bdellovibrio stolpii</name>
    <dbReference type="NCBI Taxonomy" id="960"/>
    <lineage>
        <taxon>Bacteria</taxon>
        <taxon>Pseudomonadati</taxon>
        <taxon>Bdellovibrionota</taxon>
        <taxon>Bacteriovoracia</taxon>
        <taxon>Bacteriovoracales</taxon>
        <taxon>Bacteriovoracaceae</taxon>
        <taxon>Bacteriovorax</taxon>
    </lineage>
</organism>
<accession>A0A2K9NW40</accession>
<dbReference type="GO" id="GO:0005524">
    <property type="term" value="F:ATP binding"/>
    <property type="evidence" value="ECO:0007669"/>
    <property type="project" value="InterPro"/>
</dbReference>
<dbReference type="GO" id="GO:0004849">
    <property type="term" value="F:uridine kinase activity"/>
    <property type="evidence" value="ECO:0007669"/>
    <property type="project" value="UniProtKB-EC"/>
</dbReference>
<keyword evidence="5 6" id="KW-0418">Kinase</keyword>
<dbReference type="PANTHER" id="PTHR10285">
    <property type="entry name" value="URIDINE KINASE"/>
    <property type="match status" value="1"/>
</dbReference>
<proteinExistence type="predicted"/>
<evidence type="ECO:0000256" key="5">
    <source>
        <dbReference type="ARBA" id="ARBA00022777"/>
    </source>
</evidence>
<gene>
    <name evidence="6" type="ORF">C0V70_16775</name>
</gene>
<keyword evidence="7" id="KW-1185">Reference proteome</keyword>
<dbReference type="NCBIfam" id="NF004018">
    <property type="entry name" value="PRK05480.1"/>
    <property type="match status" value="1"/>
</dbReference>
<dbReference type="PRINTS" id="PR00988">
    <property type="entry name" value="URIDINKINASE"/>
</dbReference>
<keyword evidence="3" id="KW-0808">Transferase</keyword>
<dbReference type="Proteomes" id="UP000235584">
    <property type="component" value="Chromosome"/>
</dbReference>
<dbReference type="AlphaFoldDB" id="A0A2K9NW40"/>
<dbReference type="OrthoDB" id="5291535at2"/>
<evidence type="ECO:0000256" key="3">
    <source>
        <dbReference type="ARBA" id="ARBA00022679"/>
    </source>
</evidence>
<dbReference type="KEGG" id="bsto:C0V70_16775"/>
<evidence type="ECO:0000313" key="6">
    <source>
        <dbReference type="EMBL" id="AUN99731.1"/>
    </source>
</evidence>
<keyword evidence="4" id="KW-0547">Nucleotide-binding</keyword>
<evidence type="ECO:0000256" key="1">
    <source>
        <dbReference type="ARBA" id="ARBA00004690"/>
    </source>
</evidence>
<evidence type="ECO:0000256" key="4">
    <source>
        <dbReference type="ARBA" id="ARBA00022741"/>
    </source>
</evidence>
<reference evidence="6 7" key="1">
    <citation type="submission" date="2018-01" db="EMBL/GenBank/DDBJ databases">
        <title>Complete genome sequence of Bacteriovorax stolpii DSM12778.</title>
        <authorList>
            <person name="Tang B."/>
            <person name="Chang J."/>
        </authorList>
    </citation>
    <scope>NUCLEOTIDE SEQUENCE [LARGE SCALE GENOMIC DNA]</scope>
    <source>
        <strain evidence="6 7">DSM 12778</strain>
    </source>
</reference>
<dbReference type="InterPro" id="IPR027417">
    <property type="entry name" value="P-loop_NTPase"/>
</dbReference>
<dbReference type="UniPathway" id="UPA00574">
    <property type="reaction ID" value="UER00637"/>
</dbReference>
<dbReference type="InterPro" id="IPR000764">
    <property type="entry name" value="Uridine_kinase-like"/>
</dbReference>
<dbReference type="CDD" id="cd02023">
    <property type="entry name" value="UMPK"/>
    <property type="match status" value="1"/>
</dbReference>
<dbReference type="Pfam" id="PF00485">
    <property type="entry name" value="PRK"/>
    <property type="match status" value="1"/>
</dbReference>
<sequence>MVTPYIIGVAGGSGSGKTYFARELQKILGDERCSILYQDNYYIDQSAKFDGDGGSVNFDHPSSLDFDLLAAGLRDLKQGKSIKVPLYDFATHTRKIETIDCHPKKIILVDGILILDSSVVRAALDEAVFFDTPEELRFKRRLDRDVHERGRTPEGVKKQFDLQVKPMHNQFVEPSKIFAQTIVKDFGDYHEAIEFFTRKLT</sequence>
<dbReference type="GO" id="GO:0044206">
    <property type="term" value="P:UMP salvage"/>
    <property type="evidence" value="ECO:0007669"/>
    <property type="project" value="UniProtKB-UniPathway"/>
</dbReference>
<dbReference type="Gene3D" id="3.40.50.300">
    <property type="entry name" value="P-loop containing nucleotide triphosphate hydrolases"/>
    <property type="match status" value="1"/>
</dbReference>
<evidence type="ECO:0000313" key="7">
    <source>
        <dbReference type="Proteomes" id="UP000235584"/>
    </source>
</evidence>
<name>A0A2K9NW40_BACTC</name>